<protein>
    <submittedName>
        <fullName evidence="1">Uncharacterized protein</fullName>
    </submittedName>
</protein>
<evidence type="ECO:0000313" key="1">
    <source>
        <dbReference type="EMBL" id="MBB6369642.1"/>
    </source>
</evidence>
<dbReference type="Gene3D" id="1.10.10.60">
    <property type="entry name" value="Homeodomain-like"/>
    <property type="match status" value="1"/>
</dbReference>
<sequence>MSSKIDIDFKNIHIGDIIRQVVEDRAINPNRITSFFKTSDDEIFEMYKSDSLPSHIILRWCKLLEYDLFRLYTQHLILYSPQSLRKTKENEPLPEFRKNIYTAEIINFIIELIRTGEKTRQQVIEDYDIPKTTLYNWLSKYNRKTEQR</sequence>
<dbReference type="Proteomes" id="UP000589738">
    <property type="component" value="Unassembled WGS sequence"/>
</dbReference>
<reference evidence="1 2" key="1">
    <citation type="submission" date="2020-08" db="EMBL/GenBank/DDBJ databases">
        <title>Functional genomics of gut bacteria from endangered species of beetles.</title>
        <authorList>
            <person name="Carlos-Shanley C."/>
        </authorList>
    </citation>
    <scope>NUCLEOTIDE SEQUENCE [LARGE SCALE GENOMIC DNA]</scope>
    <source>
        <strain evidence="1 2">S00136</strain>
    </source>
</reference>
<dbReference type="AlphaFoldDB" id="A0A841NC85"/>
<dbReference type="EMBL" id="JACHLC010000001">
    <property type="protein sequence ID" value="MBB6369642.1"/>
    <property type="molecule type" value="Genomic_DNA"/>
</dbReference>
<comment type="caution">
    <text evidence="1">The sequence shown here is derived from an EMBL/GenBank/DDBJ whole genome shotgun (WGS) entry which is preliminary data.</text>
</comment>
<dbReference type="InterPro" id="IPR009057">
    <property type="entry name" value="Homeodomain-like_sf"/>
</dbReference>
<keyword evidence="2" id="KW-1185">Reference proteome</keyword>
<name>A0A841NC85_9FLAO</name>
<dbReference type="SUPFAM" id="SSF46689">
    <property type="entry name" value="Homeodomain-like"/>
    <property type="match status" value="1"/>
</dbReference>
<evidence type="ECO:0000313" key="2">
    <source>
        <dbReference type="Proteomes" id="UP000589738"/>
    </source>
</evidence>
<proteinExistence type="predicted"/>
<gene>
    <name evidence="1" type="ORF">HNP36_000695</name>
</gene>
<accession>A0A841NC85</accession>
<dbReference type="RefSeq" id="WP_317168946.1">
    <property type="nucleotide sequence ID" value="NZ_JACHLC010000001.1"/>
</dbReference>
<organism evidence="1 2">
    <name type="scientific">Chryseobacterium shigense</name>
    <dbReference type="NCBI Taxonomy" id="297244"/>
    <lineage>
        <taxon>Bacteria</taxon>
        <taxon>Pseudomonadati</taxon>
        <taxon>Bacteroidota</taxon>
        <taxon>Flavobacteriia</taxon>
        <taxon>Flavobacteriales</taxon>
        <taxon>Weeksellaceae</taxon>
        <taxon>Chryseobacterium group</taxon>
        <taxon>Chryseobacterium</taxon>
    </lineage>
</organism>